<keyword evidence="6 10" id="KW-0460">Magnesium</keyword>
<keyword evidence="15" id="KW-0614">Plasmid</keyword>
<comment type="similarity">
    <text evidence="2 10">Belongs to the enolase family.</text>
</comment>
<comment type="cofactor">
    <cofactor evidence="10">
        <name>Mg(2+)</name>
        <dbReference type="ChEBI" id="CHEBI:18420"/>
    </cofactor>
    <text evidence="10">Binds a second Mg(2+) ion via substrate during catalysis.</text>
</comment>
<dbReference type="PIRSF" id="PIRSF001400">
    <property type="entry name" value="Enolase"/>
    <property type="match status" value="1"/>
</dbReference>
<dbReference type="SFLD" id="SFLDG00178">
    <property type="entry name" value="enolase"/>
    <property type="match status" value="1"/>
</dbReference>
<protein>
    <recommendedName>
        <fullName evidence="4 10">Enolase</fullName>
        <ecNumber evidence="3 10">4.2.1.11</ecNumber>
    </recommendedName>
    <alternativeName>
        <fullName evidence="10">2-phospho-D-glycerate hydro-lyase</fullName>
    </alternativeName>
    <alternativeName>
        <fullName evidence="10">2-phosphoglycerate dehydratase</fullName>
    </alternativeName>
</protein>
<evidence type="ECO:0000256" key="3">
    <source>
        <dbReference type="ARBA" id="ARBA00012058"/>
    </source>
</evidence>
<evidence type="ECO:0000256" key="12">
    <source>
        <dbReference type="PIRSR" id="PIRSR001400-3"/>
    </source>
</evidence>
<evidence type="ECO:0000256" key="5">
    <source>
        <dbReference type="ARBA" id="ARBA00022525"/>
    </source>
</evidence>
<accession>B8IXI8</accession>
<dbReference type="Gene3D" id="3.20.20.120">
    <property type="entry name" value="Enolase-like C-terminal domain"/>
    <property type="match status" value="1"/>
</dbReference>
<dbReference type="HAMAP" id="MF_00318">
    <property type="entry name" value="Enolase"/>
    <property type="match status" value="1"/>
</dbReference>
<dbReference type="InterPro" id="IPR036849">
    <property type="entry name" value="Enolase-like_C_sf"/>
</dbReference>
<feature type="binding site" evidence="10">
    <location>
        <position position="391"/>
    </location>
    <ligand>
        <name>(2R)-2-phosphoglycerate</name>
        <dbReference type="ChEBI" id="CHEBI:58289"/>
    </ligand>
</feature>
<feature type="binding site" evidence="10 12">
    <location>
        <position position="245"/>
    </location>
    <ligand>
        <name>Mg(2+)</name>
        <dbReference type="ChEBI" id="CHEBI:18420"/>
    </ligand>
</feature>
<feature type="binding site" evidence="10">
    <location>
        <position position="370"/>
    </location>
    <ligand>
        <name>(2R)-2-phosphoglycerate</name>
        <dbReference type="ChEBI" id="CHEBI:58289"/>
    </ligand>
</feature>
<evidence type="ECO:0000256" key="7">
    <source>
        <dbReference type="ARBA" id="ARBA00023152"/>
    </source>
</evidence>
<dbReference type="GO" id="GO:0000287">
    <property type="term" value="F:magnesium ion binding"/>
    <property type="evidence" value="ECO:0007669"/>
    <property type="project" value="UniProtKB-UniRule"/>
</dbReference>
<name>B8IXI8_METNO</name>
<comment type="subcellular location">
    <subcellularLocation>
        <location evidence="10">Cytoplasm</location>
    </subcellularLocation>
    <subcellularLocation>
        <location evidence="10">Secreted</location>
    </subcellularLocation>
    <subcellularLocation>
        <location evidence="10">Cell surface</location>
    </subcellularLocation>
    <text evidence="10">Fractions of enolase are present in both the cytoplasm and on the cell surface.</text>
</comment>
<dbReference type="UniPathway" id="UPA00109">
    <property type="reaction ID" value="UER00187"/>
</dbReference>
<gene>
    <name evidence="10" type="primary">eno</name>
    <name evidence="15" type="ordered locus">Mnod_7783</name>
</gene>
<dbReference type="GO" id="GO:0004634">
    <property type="term" value="F:phosphopyruvate hydratase activity"/>
    <property type="evidence" value="ECO:0007669"/>
    <property type="project" value="UniProtKB-UniRule"/>
</dbReference>
<dbReference type="KEGG" id="mno:Mnod_7783"/>
<geneLocation type="plasmid" evidence="15 16">
    <name>pMNOD02</name>
</geneLocation>
<evidence type="ECO:0000256" key="4">
    <source>
        <dbReference type="ARBA" id="ARBA00017068"/>
    </source>
</evidence>
<dbReference type="Pfam" id="PF00113">
    <property type="entry name" value="Enolase_C"/>
    <property type="match status" value="1"/>
</dbReference>
<evidence type="ECO:0000256" key="11">
    <source>
        <dbReference type="PIRSR" id="PIRSR001400-1"/>
    </source>
</evidence>
<keyword evidence="16" id="KW-1185">Reference proteome</keyword>
<feature type="binding site" evidence="10 12">
    <location>
        <position position="315"/>
    </location>
    <ligand>
        <name>Mg(2+)</name>
        <dbReference type="ChEBI" id="CHEBI:18420"/>
    </ligand>
</feature>
<dbReference type="NCBIfam" id="TIGR01060">
    <property type="entry name" value="eno"/>
    <property type="match status" value="1"/>
</dbReference>
<dbReference type="HOGENOM" id="CLU_031223_2_1_5"/>
<dbReference type="SMART" id="SM01193">
    <property type="entry name" value="Enolase_N"/>
    <property type="match status" value="1"/>
</dbReference>
<evidence type="ECO:0000256" key="1">
    <source>
        <dbReference type="ARBA" id="ARBA00005031"/>
    </source>
</evidence>
<evidence type="ECO:0000256" key="9">
    <source>
        <dbReference type="ARBA" id="ARBA00045763"/>
    </source>
</evidence>
<reference evidence="16" key="1">
    <citation type="submission" date="2009-01" db="EMBL/GenBank/DDBJ databases">
        <title>Complete sequence of plasmid 2 of Methylobacterium nodulans ORS 2060.</title>
        <authorList>
            <consortium name="US DOE Joint Genome Institute"/>
            <person name="Lucas S."/>
            <person name="Copeland A."/>
            <person name="Lapidus A."/>
            <person name="Glavina del Rio T."/>
            <person name="Dalin E."/>
            <person name="Tice H."/>
            <person name="Bruce D."/>
            <person name="Goodwin L."/>
            <person name="Pitluck S."/>
            <person name="Sims D."/>
            <person name="Brettin T."/>
            <person name="Detter J.C."/>
            <person name="Han C."/>
            <person name="Larimer F."/>
            <person name="Land M."/>
            <person name="Hauser L."/>
            <person name="Kyrpides N."/>
            <person name="Ivanova N."/>
            <person name="Marx C.J."/>
            <person name="Richardson P."/>
        </authorList>
    </citation>
    <scope>NUCLEOTIDE SEQUENCE [LARGE SCALE GENOMIC DNA]</scope>
    <source>
        <strain evidence="16">LMG 21967 / CNCM I-2342 / ORS 2060</strain>
        <plasmid evidence="16">Plasmid pMNOD02</plasmid>
    </source>
</reference>
<evidence type="ECO:0000256" key="10">
    <source>
        <dbReference type="HAMAP-Rule" id="MF_00318"/>
    </source>
</evidence>
<evidence type="ECO:0000256" key="8">
    <source>
        <dbReference type="ARBA" id="ARBA00023239"/>
    </source>
</evidence>
<organism evidence="15 16">
    <name type="scientific">Methylobacterium nodulans (strain LMG 21967 / CNCM I-2342 / ORS 2060)</name>
    <dbReference type="NCBI Taxonomy" id="460265"/>
    <lineage>
        <taxon>Bacteria</taxon>
        <taxon>Pseudomonadati</taxon>
        <taxon>Pseudomonadota</taxon>
        <taxon>Alphaproteobacteria</taxon>
        <taxon>Hyphomicrobiales</taxon>
        <taxon>Methylobacteriaceae</taxon>
        <taxon>Methylobacterium</taxon>
    </lineage>
</organism>
<dbReference type="PANTHER" id="PTHR11902">
    <property type="entry name" value="ENOLASE"/>
    <property type="match status" value="1"/>
</dbReference>
<keyword evidence="5 10" id="KW-0964">Secreted</keyword>
<dbReference type="GO" id="GO:0006096">
    <property type="term" value="P:glycolytic process"/>
    <property type="evidence" value="ECO:0007669"/>
    <property type="project" value="UniProtKB-UniRule"/>
</dbReference>
<dbReference type="SMART" id="SM01192">
    <property type="entry name" value="Enolase_C"/>
    <property type="match status" value="1"/>
</dbReference>
<sequence length="426" mass="44779">MTCTRLRRLHARQILDSRGRPTVEAEISLDNGIQVRASVPSGASTGKAEAVELRDGGEAWGGLGVSRAVSNIRGEIAALLEGCDVLDQVGLDNRIREADGTHNLARFGANATLAVSIAAVRASAVATGIPLHRRLAELCGTTPSMPMPMVNILSGGLHAGRGMDVQDFLVIPIGASSYSEALDWICRVRTAAASICAKRGISTLLADEGGLSPGFATSEEALSLMVEAFEQAGLEPGVQAAIALDVASSSLASANGAYAFARQGRSFGAREMIELQRQWAASFPIVSIEDGLGEDDWANWPALTRALGHLQLVGDDLFATQPDRIRRGIDENIANAALIKVNQNGTLSGTLEAITTARAAGYATVISARSGETEDDFLADLAVGVAGRQIKVGSVRNSERLAKYNQLLRLEEEGLAWSGRTGLAPL</sequence>
<evidence type="ECO:0000256" key="6">
    <source>
        <dbReference type="ARBA" id="ARBA00022842"/>
    </source>
</evidence>
<evidence type="ECO:0000256" key="2">
    <source>
        <dbReference type="ARBA" id="ARBA00009604"/>
    </source>
</evidence>
<dbReference type="AlphaFoldDB" id="B8IXI8"/>
<comment type="pathway">
    <text evidence="1 10">Carbohydrate degradation; glycolysis; pyruvate from D-glyceraldehyde 3-phosphate: step 4/5.</text>
</comment>
<dbReference type="EMBL" id="CP001351">
    <property type="protein sequence ID" value="ACL62820.1"/>
    <property type="molecule type" value="Genomic_DNA"/>
</dbReference>
<dbReference type="SFLD" id="SFLDF00002">
    <property type="entry name" value="enolase"/>
    <property type="match status" value="1"/>
</dbReference>
<evidence type="ECO:0000259" key="13">
    <source>
        <dbReference type="SMART" id="SM01192"/>
    </source>
</evidence>
<keyword evidence="10" id="KW-0963">Cytoplasm</keyword>
<comment type="function">
    <text evidence="9 10">Catalyzes the reversible conversion of 2-phosphoglycerate (2-PG) into phosphoenolpyruvate (PEP). It is essential for the degradation of carbohydrates via glycolysis.</text>
</comment>
<dbReference type="RefSeq" id="WP_012631026.1">
    <property type="nucleotide sequence ID" value="NC_011887.1"/>
</dbReference>
<dbReference type="GO" id="GO:0005576">
    <property type="term" value="C:extracellular region"/>
    <property type="evidence" value="ECO:0007669"/>
    <property type="project" value="UniProtKB-SubCell"/>
</dbReference>
<keyword evidence="7 10" id="KW-0324">Glycolysis</keyword>
<keyword evidence="10 12" id="KW-0479">Metal-binding</keyword>
<dbReference type="InterPro" id="IPR020811">
    <property type="entry name" value="Enolase_N"/>
</dbReference>
<feature type="binding site" evidence="10">
    <location>
        <position position="166"/>
    </location>
    <ligand>
        <name>(2R)-2-phosphoglycerate</name>
        <dbReference type="ChEBI" id="CHEBI:58289"/>
    </ligand>
</feature>
<dbReference type="GO" id="GO:0009986">
    <property type="term" value="C:cell surface"/>
    <property type="evidence" value="ECO:0007669"/>
    <property type="project" value="UniProtKB-SubCell"/>
</dbReference>
<feature type="domain" description="Enolase C-terminal TIM barrel" evidence="13">
    <location>
        <begin position="142"/>
        <end position="425"/>
    </location>
</feature>
<comment type="catalytic activity">
    <reaction evidence="10">
        <text>(2R)-2-phosphoglycerate = phosphoenolpyruvate + H2O</text>
        <dbReference type="Rhea" id="RHEA:10164"/>
        <dbReference type="ChEBI" id="CHEBI:15377"/>
        <dbReference type="ChEBI" id="CHEBI:58289"/>
        <dbReference type="ChEBI" id="CHEBI:58702"/>
        <dbReference type="EC" id="4.2.1.11"/>
    </reaction>
</comment>
<dbReference type="InterPro" id="IPR020810">
    <property type="entry name" value="Enolase_C"/>
</dbReference>
<dbReference type="Proteomes" id="UP000008207">
    <property type="component" value="Plasmid pMNOD02"/>
</dbReference>
<keyword evidence="8 10" id="KW-0456">Lyase</keyword>
<proteinExistence type="inferred from homology"/>
<dbReference type="SUPFAM" id="SSF51604">
    <property type="entry name" value="Enolase C-terminal domain-like"/>
    <property type="match status" value="1"/>
</dbReference>
<evidence type="ECO:0000313" key="16">
    <source>
        <dbReference type="Proteomes" id="UP000008207"/>
    </source>
</evidence>
<evidence type="ECO:0000259" key="14">
    <source>
        <dbReference type="SMART" id="SM01193"/>
    </source>
</evidence>
<dbReference type="GO" id="GO:0000015">
    <property type="term" value="C:phosphopyruvate hydratase complex"/>
    <property type="evidence" value="ECO:0007669"/>
    <property type="project" value="InterPro"/>
</dbReference>
<feature type="active site" description="Proton donor" evidence="10 11">
    <location>
        <position position="208"/>
    </location>
</feature>
<dbReference type="SFLD" id="SFLDS00001">
    <property type="entry name" value="Enolase"/>
    <property type="match status" value="1"/>
</dbReference>
<dbReference type="SUPFAM" id="SSF54826">
    <property type="entry name" value="Enolase N-terminal domain-like"/>
    <property type="match status" value="1"/>
</dbReference>
<dbReference type="InterPro" id="IPR000941">
    <property type="entry name" value="Enolase"/>
</dbReference>
<comment type="cofactor">
    <cofactor evidence="12">
        <name>Mg(2+)</name>
        <dbReference type="ChEBI" id="CHEBI:18420"/>
    </cofactor>
    <text evidence="12">Mg(2+) is required for catalysis and for stabilizing the dimer.</text>
</comment>
<dbReference type="OrthoDB" id="9804716at2"/>
<dbReference type="Gene3D" id="3.30.390.10">
    <property type="entry name" value="Enolase-like, N-terminal domain"/>
    <property type="match status" value="1"/>
</dbReference>
<evidence type="ECO:0000313" key="15">
    <source>
        <dbReference type="EMBL" id="ACL62820.1"/>
    </source>
</evidence>
<dbReference type="EC" id="4.2.1.11" evidence="3 10"/>
<dbReference type="CDD" id="cd03313">
    <property type="entry name" value="enolase"/>
    <property type="match status" value="1"/>
</dbReference>
<feature type="binding site" evidence="10">
    <location>
        <position position="340"/>
    </location>
    <ligand>
        <name>(2R)-2-phosphoglycerate</name>
        <dbReference type="ChEBI" id="CHEBI:58289"/>
    </ligand>
</feature>
<dbReference type="PRINTS" id="PR00148">
    <property type="entry name" value="ENOLASE"/>
</dbReference>
<feature type="binding site" evidence="10 12">
    <location>
        <position position="289"/>
    </location>
    <ligand>
        <name>Mg(2+)</name>
        <dbReference type="ChEBI" id="CHEBI:18420"/>
    </ligand>
</feature>
<dbReference type="PANTHER" id="PTHR11902:SF1">
    <property type="entry name" value="ENOLASE"/>
    <property type="match status" value="1"/>
</dbReference>
<feature type="domain" description="Enolase N-terminal" evidence="14">
    <location>
        <begin position="6"/>
        <end position="135"/>
    </location>
</feature>
<feature type="active site" description="Proton acceptor" evidence="10 11">
    <location>
        <position position="340"/>
    </location>
</feature>
<dbReference type="InterPro" id="IPR029017">
    <property type="entry name" value="Enolase-like_N"/>
</dbReference>
<dbReference type="Pfam" id="PF03952">
    <property type="entry name" value="Enolase_N"/>
    <property type="match status" value="1"/>
</dbReference>
<feature type="binding site" evidence="10">
    <location>
        <position position="369"/>
    </location>
    <ligand>
        <name>(2R)-2-phosphoglycerate</name>
        <dbReference type="ChEBI" id="CHEBI:58289"/>
    </ligand>
</feature>